<dbReference type="Proteomes" id="UP000204179">
    <property type="component" value="Segment"/>
</dbReference>
<accession>A0A0K1Y5K2</accession>
<dbReference type="Pfam" id="PF24647">
    <property type="entry name" value="Phage_blade"/>
    <property type="match status" value="1"/>
</dbReference>
<organism evidence="1 2">
    <name type="scientific">Klebsiella phage JD18</name>
    <dbReference type="NCBI Taxonomy" id="1698360"/>
    <lineage>
        <taxon>Viruses</taxon>
        <taxon>Duplodnaviria</taxon>
        <taxon>Heunggongvirae</taxon>
        <taxon>Uroviricota</taxon>
        <taxon>Caudoviricetes</taxon>
        <taxon>Pantevenvirales</taxon>
        <taxon>Straboviridae</taxon>
        <taxon>Tevenvirinae</taxon>
        <taxon>Jiaodavirus</taxon>
        <taxon>Jiaodavirus jd18</taxon>
    </lineage>
</organism>
<keyword evidence="2" id="KW-1185">Reference proteome</keyword>
<evidence type="ECO:0000313" key="1">
    <source>
        <dbReference type="EMBL" id="AKY02061.1"/>
    </source>
</evidence>
<dbReference type="GeneID" id="26518605"/>
<reference evidence="1 2" key="1">
    <citation type="submission" date="2015-07" db="EMBL/GenBank/DDBJ databases">
        <title>Isolation and characterization of JD18-a novel lytic bacteriophage for Klebsiella pneumoniae.</title>
        <authorList>
            <person name="Fan J."/>
            <person name="Zhang X."/>
            <person name="Guo X."/>
            <person name="He P."/>
            <person name="Zhang Y."/>
        </authorList>
    </citation>
    <scope>NUCLEOTIDE SEQUENCE [LARGE SCALE GENOMIC DNA]</scope>
</reference>
<protein>
    <submittedName>
        <fullName evidence="1">Uncharacterized protein</fullName>
    </submittedName>
</protein>
<evidence type="ECO:0000313" key="2">
    <source>
        <dbReference type="Proteomes" id="UP000204179"/>
    </source>
</evidence>
<proteinExistence type="predicted"/>
<dbReference type="RefSeq" id="YP_009190771.1">
    <property type="nucleotide sequence ID" value="NC_028686.1"/>
</dbReference>
<sequence>MKVLYEVIAKSLDGRGGISVHTEVLEFNNINTLRNFKENIEEYESVNGLQVWRTVTIIN</sequence>
<dbReference type="InterPro" id="IPR056962">
    <property type="entry name" value="Phage_blade"/>
</dbReference>
<dbReference type="EMBL" id="KT239446">
    <property type="protein sequence ID" value="AKY02061.1"/>
    <property type="molecule type" value="Genomic_DNA"/>
</dbReference>
<dbReference type="KEGG" id="vg:26518605"/>
<name>A0A0K1Y5K2_9CAUD</name>
<gene>
    <name evidence="1" type="ORF">JD18_190</name>
</gene>